<dbReference type="InterPro" id="IPR036942">
    <property type="entry name" value="Beta-barrel_TonB_sf"/>
</dbReference>
<comment type="similarity">
    <text evidence="2 10 11">Belongs to the TonB-dependent receptor family.</text>
</comment>
<name>A0A2W5DB04_9BURK</name>
<organism evidence="15 16">
    <name type="scientific">Roseateles depolymerans</name>
    <dbReference type="NCBI Taxonomy" id="76731"/>
    <lineage>
        <taxon>Bacteria</taxon>
        <taxon>Pseudomonadati</taxon>
        <taxon>Pseudomonadota</taxon>
        <taxon>Betaproteobacteria</taxon>
        <taxon>Burkholderiales</taxon>
        <taxon>Sphaerotilaceae</taxon>
        <taxon>Roseateles</taxon>
    </lineage>
</organism>
<dbReference type="Pfam" id="PF07715">
    <property type="entry name" value="Plug"/>
    <property type="match status" value="1"/>
</dbReference>
<evidence type="ECO:0000256" key="7">
    <source>
        <dbReference type="ARBA" id="ARBA00023136"/>
    </source>
</evidence>
<dbReference type="PROSITE" id="PS52016">
    <property type="entry name" value="TONB_DEPENDENT_REC_3"/>
    <property type="match status" value="1"/>
</dbReference>
<dbReference type="GO" id="GO:0044718">
    <property type="term" value="P:siderophore transmembrane transport"/>
    <property type="evidence" value="ECO:0007669"/>
    <property type="project" value="TreeGrafter"/>
</dbReference>
<keyword evidence="5 10" id="KW-0812">Transmembrane</keyword>
<evidence type="ECO:0000256" key="9">
    <source>
        <dbReference type="ARBA" id="ARBA00023237"/>
    </source>
</evidence>
<comment type="caution">
    <text evidence="15">The sequence shown here is derived from an EMBL/GenBank/DDBJ whole genome shotgun (WGS) entry which is preliminary data.</text>
</comment>
<proteinExistence type="inferred from homology"/>
<protein>
    <recommendedName>
        <fullName evidence="17">TonB-dependent receptor</fullName>
    </recommendedName>
</protein>
<feature type="domain" description="TonB-dependent receptor plug" evidence="14">
    <location>
        <begin position="81"/>
        <end position="187"/>
    </location>
</feature>
<evidence type="ECO:0008006" key="17">
    <source>
        <dbReference type="Google" id="ProtNLM"/>
    </source>
</evidence>
<evidence type="ECO:0000256" key="12">
    <source>
        <dbReference type="SAM" id="MobiDB-lite"/>
    </source>
</evidence>
<keyword evidence="8" id="KW-0675">Receptor</keyword>
<evidence type="ECO:0000256" key="6">
    <source>
        <dbReference type="ARBA" id="ARBA00023077"/>
    </source>
</evidence>
<evidence type="ECO:0000256" key="2">
    <source>
        <dbReference type="ARBA" id="ARBA00009810"/>
    </source>
</evidence>
<dbReference type="InterPro" id="IPR012910">
    <property type="entry name" value="Plug_dom"/>
</dbReference>
<dbReference type="SUPFAM" id="SSF56935">
    <property type="entry name" value="Porins"/>
    <property type="match status" value="1"/>
</dbReference>
<feature type="domain" description="TonB-dependent receptor-like beta-barrel" evidence="13">
    <location>
        <begin position="378"/>
        <end position="704"/>
    </location>
</feature>
<dbReference type="Proteomes" id="UP000249633">
    <property type="component" value="Unassembled WGS sequence"/>
</dbReference>
<dbReference type="Gene3D" id="2.40.170.20">
    <property type="entry name" value="TonB-dependent receptor, beta-barrel domain"/>
    <property type="match status" value="1"/>
</dbReference>
<evidence type="ECO:0000313" key="15">
    <source>
        <dbReference type="EMBL" id="PZP29031.1"/>
    </source>
</evidence>
<evidence type="ECO:0000259" key="14">
    <source>
        <dbReference type="Pfam" id="PF07715"/>
    </source>
</evidence>
<dbReference type="PANTHER" id="PTHR30069">
    <property type="entry name" value="TONB-DEPENDENT OUTER MEMBRANE RECEPTOR"/>
    <property type="match status" value="1"/>
</dbReference>
<comment type="subcellular location">
    <subcellularLocation>
        <location evidence="1 10">Cell outer membrane</location>
        <topology evidence="1 10">Multi-pass membrane protein</topology>
    </subcellularLocation>
</comment>
<dbReference type="Gene3D" id="2.170.130.10">
    <property type="entry name" value="TonB-dependent receptor, plug domain"/>
    <property type="match status" value="1"/>
</dbReference>
<evidence type="ECO:0000313" key="16">
    <source>
        <dbReference type="Proteomes" id="UP000249633"/>
    </source>
</evidence>
<feature type="region of interest" description="Disordered" evidence="12">
    <location>
        <begin position="1"/>
        <end position="24"/>
    </location>
</feature>
<reference evidence="15 16" key="1">
    <citation type="submission" date="2017-08" db="EMBL/GenBank/DDBJ databases">
        <title>Infants hospitalized years apart are colonized by the same room-sourced microbial strains.</title>
        <authorList>
            <person name="Brooks B."/>
            <person name="Olm M.R."/>
            <person name="Firek B.A."/>
            <person name="Baker R."/>
            <person name="Thomas B.C."/>
            <person name="Morowitz M.J."/>
            <person name="Banfield J.F."/>
        </authorList>
    </citation>
    <scope>NUCLEOTIDE SEQUENCE [LARGE SCALE GENOMIC DNA]</scope>
    <source>
        <strain evidence="15">S2_012_000_R2_81</strain>
    </source>
</reference>
<dbReference type="InterPro" id="IPR037066">
    <property type="entry name" value="Plug_dom_sf"/>
</dbReference>
<dbReference type="InterPro" id="IPR000531">
    <property type="entry name" value="Beta-barrel_TonB"/>
</dbReference>
<dbReference type="PANTHER" id="PTHR30069:SF27">
    <property type="entry name" value="BLL4766 PROTEIN"/>
    <property type="match status" value="1"/>
</dbReference>
<evidence type="ECO:0000256" key="11">
    <source>
        <dbReference type="RuleBase" id="RU003357"/>
    </source>
</evidence>
<keyword evidence="9 10" id="KW-0998">Cell outer membrane</keyword>
<dbReference type="AlphaFoldDB" id="A0A2W5DB04"/>
<accession>A0A2W5DB04</accession>
<dbReference type="Pfam" id="PF00593">
    <property type="entry name" value="TonB_dep_Rec_b-barrel"/>
    <property type="match status" value="1"/>
</dbReference>
<gene>
    <name evidence="15" type="ORF">DI603_17595</name>
</gene>
<evidence type="ECO:0000256" key="1">
    <source>
        <dbReference type="ARBA" id="ARBA00004571"/>
    </source>
</evidence>
<feature type="compositionally biased region" description="Polar residues" evidence="12">
    <location>
        <begin position="10"/>
        <end position="24"/>
    </location>
</feature>
<keyword evidence="7 10" id="KW-0472">Membrane</keyword>
<evidence type="ECO:0000256" key="5">
    <source>
        <dbReference type="ARBA" id="ARBA00022692"/>
    </source>
</evidence>
<evidence type="ECO:0000256" key="4">
    <source>
        <dbReference type="ARBA" id="ARBA00022452"/>
    </source>
</evidence>
<evidence type="ECO:0000256" key="3">
    <source>
        <dbReference type="ARBA" id="ARBA00022448"/>
    </source>
</evidence>
<evidence type="ECO:0000256" key="8">
    <source>
        <dbReference type="ARBA" id="ARBA00023170"/>
    </source>
</evidence>
<evidence type="ECO:0000259" key="13">
    <source>
        <dbReference type="Pfam" id="PF00593"/>
    </source>
</evidence>
<keyword evidence="4 10" id="KW-1134">Transmembrane beta strand</keyword>
<dbReference type="EMBL" id="QFOD01000019">
    <property type="protein sequence ID" value="PZP29031.1"/>
    <property type="molecule type" value="Genomic_DNA"/>
</dbReference>
<evidence type="ECO:0000256" key="10">
    <source>
        <dbReference type="PROSITE-ProRule" id="PRU01360"/>
    </source>
</evidence>
<dbReference type="GO" id="GO:0009279">
    <property type="term" value="C:cell outer membrane"/>
    <property type="evidence" value="ECO:0007669"/>
    <property type="project" value="UniProtKB-SubCell"/>
</dbReference>
<dbReference type="InterPro" id="IPR039426">
    <property type="entry name" value="TonB-dep_rcpt-like"/>
</dbReference>
<keyword evidence="6 11" id="KW-0798">TonB box</keyword>
<keyword evidence="3 10" id="KW-0813">Transport</keyword>
<sequence length="742" mass="80023">MPGIAASRCPSLSTSASMPCTSCSSPIRPCGTSAMRPQRAILVLGFGFSVATGGWAAPDDTPADVEPYPVVLTPTRLRQSLQDVPAAVTIITAEMLKRFGIRSVPEALRLVPGMELTRASGPDYRVNYHGTNVLVPRRMNVLIDGVSVYQPLFARVDWTSLPIVIDDIDRIEVTRGSNSAAYGPNSLLAIINIISRHPRDVERAYASVERGSNGIAAATFRLGAAVGDADLRLTVSRELDGGYDMQQRAGADHDSQRLTRLNLRAVIPFGATTSLDLNLGHVAGVREVPGVDSGGVTYPDAHPEDSYAALTLTHSLSPTHQLQVRGSLWVDSIRQDWRTCYPAAFFLPELYAMYRANPGYANAILAGRSPTGGSAQDDTLAAAAIAAVRALGAAARTSTCGMAEQGLLQRRADLEFQDTQVVSDQLRFVAGFGVRQQSGSSATYLGEAVRNTVWRAFGSLEYRPVADLAINAGAYAERDELSGATVSPRLAANYRLSELQTVRLIWTRGTRTPDVQEQRADWSYTLTGAEPTLNGASTVRLYQSARSPGGLSSERIRSVELGYLLNVPAYGLLLDVKAFDDQLYSLISEKLQLSSFQPTNSGAVRLSGLELQASAAIASNWWVFANYAYLRNHAATNPLETTQYSKHSGSIGVWTSLGAGWSLSAAYYGSSGNGLGQSDYGRTDLTLGKSFAGPGRKVDATLSVRRMDNLEQTYFRDFGATGTLRAGYDSRWQLFGQIRVSF</sequence>
<dbReference type="GO" id="GO:0015344">
    <property type="term" value="F:siderophore uptake transmembrane transporter activity"/>
    <property type="evidence" value="ECO:0007669"/>
    <property type="project" value="TreeGrafter"/>
</dbReference>